<keyword evidence="3" id="KW-0238">DNA-binding</keyword>
<gene>
    <name evidence="5" type="ORF">SB48_HM08orf00999</name>
</gene>
<dbReference type="FunFam" id="1.10.10.10:FF:000001">
    <property type="entry name" value="LysR family transcriptional regulator"/>
    <property type="match status" value="1"/>
</dbReference>
<dbReference type="Pfam" id="PF03466">
    <property type="entry name" value="LysR_substrate"/>
    <property type="match status" value="1"/>
</dbReference>
<dbReference type="InterPro" id="IPR036390">
    <property type="entry name" value="WH_DNA-bd_sf"/>
</dbReference>
<dbReference type="EMBL" id="CP010525">
    <property type="protein sequence ID" value="AJO21445.1"/>
    <property type="molecule type" value="Genomic_DNA"/>
</dbReference>
<dbReference type="Proteomes" id="UP000032024">
    <property type="component" value="Chromosome"/>
</dbReference>
<dbReference type="CDD" id="cd05466">
    <property type="entry name" value="PBP2_LTTR_substrate"/>
    <property type="match status" value="1"/>
</dbReference>
<keyword evidence="6" id="KW-1185">Reference proteome</keyword>
<keyword evidence="2" id="KW-0805">Transcription regulation</keyword>
<dbReference type="PANTHER" id="PTHR30419">
    <property type="entry name" value="HTH-TYPE TRANSCRIPTIONAL REGULATOR YBHD"/>
    <property type="match status" value="1"/>
</dbReference>
<dbReference type="PRINTS" id="PR00039">
    <property type="entry name" value="HTHLYSR"/>
</dbReference>
<comment type="similarity">
    <text evidence="1">Belongs to the LysR transcriptional regulatory family.</text>
</comment>
<dbReference type="Pfam" id="PF00126">
    <property type="entry name" value="HTH_1"/>
    <property type="match status" value="1"/>
</dbReference>
<dbReference type="PROSITE" id="PS50931">
    <property type="entry name" value="HTH_LYSR"/>
    <property type="match status" value="1"/>
</dbReference>
<dbReference type="InterPro" id="IPR050950">
    <property type="entry name" value="HTH-type_LysR_regulators"/>
</dbReference>
<evidence type="ECO:0000256" key="3">
    <source>
        <dbReference type="ARBA" id="ARBA00023125"/>
    </source>
</evidence>
<dbReference type="GO" id="GO:0003677">
    <property type="term" value="F:DNA binding"/>
    <property type="evidence" value="ECO:0007669"/>
    <property type="project" value="UniProtKB-KW"/>
</dbReference>
<dbReference type="Gene3D" id="3.40.190.290">
    <property type="match status" value="1"/>
</dbReference>
<dbReference type="RefSeq" id="WP_017551167.1">
    <property type="nucleotide sequence ID" value="NZ_CP010525.1"/>
</dbReference>
<reference evidence="6" key="1">
    <citation type="submission" date="2015-01" db="EMBL/GenBank/DDBJ databases">
        <title>Comparative genome analysis of Bacillus coagulans HM-08, Clostridium butyricum HM-68, Bacillus subtilis HM-66 and Bacillus paralicheniformis BL-09.</title>
        <authorList>
            <person name="Zhang H."/>
        </authorList>
    </citation>
    <scope>NUCLEOTIDE SEQUENCE [LARGE SCALE GENOMIC DNA]</scope>
    <source>
        <strain evidence="6">HM-08</strain>
    </source>
</reference>
<dbReference type="AlphaFoldDB" id="A0A0C5C7S1"/>
<name>A0A0C5C7S1_HEYCO</name>
<organism evidence="5 6">
    <name type="scientific">Heyndrickxia coagulans</name>
    <name type="common">Weizmannia coagulans</name>
    <dbReference type="NCBI Taxonomy" id="1398"/>
    <lineage>
        <taxon>Bacteria</taxon>
        <taxon>Bacillati</taxon>
        <taxon>Bacillota</taxon>
        <taxon>Bacilli</taxon>
        <taxon>Bacillales</taxon>
        <taxon>Bacillaceae</taxon>
        <taxon>Heyndrickxia</taxon>
    </lineage>
</organism>
<dbReference type="SUPFAM" id="SSF46785">
    <property type="entry name" value="Winged helix' DNA-binding domain"/>
    <property type="match status" value="1"/>
</dbReference>
<dbReference type="PANTHER" id="PTHR30419:SF25">
    <property type="entry name" value="HTH-TYPE TRANSCRIPTIONAL REGULATOR YTLI"/>
    <property type="match status" value="1"/>
</dbReference>
<dbReference type="GO" id="GO:0003700">
    <property type="term" value="F:DNA-binding transcription factor activity"/>
    <property type="evidence" value="ECO:0007669"/>
    <property type="project" value="InterPro"/>
</dbReference>
<dbReference type="InterPro" id="IPR036388">
    <property type="entry name" value="WH-like_DNA-bd_sf"/>
</dbReference>
<evidence type="ECO:0000256" key="1">
    <source>
        <dbReference type="ARBA" id="ARBA00009437"/>
    </source>
</evidence>
<dbReference type="InterPro" id="IPR000847">
    <property type="entry name" value="LysR_HTH_N"/>
</dbReference>
<accession>A0A0C5C7S1</accession>
<dbReference type="GO" id="GO:0005829">
    <property type="term" value="C:cytosol"/>
    <property type="evidence" value="ECO:0007669"/>
    <property type="project" value="TreeGrafter"/>
</dbReference>
<dbReference type="SUPFAM" id="SSF53850">
    <property type="entry name" value="Periplasmic binding protein-like II"/>
    <property type="match status" value="1"/>
</dbReference>
<dbReference type="InterPro" id="IPR005119">
    <property type="entry name" value="LysR_subst-bd"/>
</dbReference>
<evidence type="ECO:0000256" key="4">
    <source>
        <dbReference type="ARBA" id="ARBA00023163"/>
    </source>
</evidence>
<dbReference type="Gene3D" id="1.10.10.10">
    <property type="entry name" value="Winged helix-like DNA-binding domain superfamily/Winged helix DNA-binding domain"/>
    <property type="match status" value="1"/>
</dbReference>
<sequence>MEIRAIQTFHYVVALGGFQKAAEELNYSQPAITFRIKQLEKDLGVKLFERGKTLKLTSAGRIFYNQSKQLLQDYEALDAEMSQLRAGARDFIRIGISEPFASLKFPAVLADFLNRHPEVSVDVYVDDANGCSQRLEKGEIDFAVCGEPEIKLENYYDPFYSDELVLLVGAAHPLAKRAAVSLADLRGERLIFTPVNCPIRIQIEQALHRKIGNDYKKMTVTSSSAHKFYVQQNIGISILTKTATLYTVSGTKVIRITDVEIHPPIGILLNEKQQGLSQIVKDLMTEIQHSFFHFPTESEGTAR</sequence>
<evidence type="ECO:0000313" key="5">
    <source>
        <dbReference type="EMBL" id="AJO21445.1"/>
    </source>
</evidence>
<evidence type="ECO:0000313" key="6">
    <source>
        <dbReference type="Proteomes" id="UP000032024"/>
    </source>
</evidence>
<evidence type="ECO:0000256" key="2">
    <source>
        <dbReference type="ARBA" id="ARBA00023015"/>
    </source>
</evidence>
<protein>
    <submittedName>
        <fullName evidence="5">Uncharacterized protein</fullName>
    </submittedName>
</protein>
<proteinExistence type="inferred from homology"/>
<keyword evidence="4" id="KW-0804">Transcription</keyword>